<reference evidence="2" key="1">
    <citation type="submission" date="2025-08" db="UniProtKB">
        <authorList>
            <consortium name="Ensembl"/>
        </authorList>
    </citation>
    <scope>IDENTIFICATION</scope>
</reference>
<dbReference type="Proteomes" id="UP000694421">
    <property type="component" value="Unplaced"/>
</dbReference>
<accession>A0A8D0BRY6</accession>
<dbReference type="InterPro" id="IPR011990">
    <property type="entry name" value="TPR-like_helical_dom_sf"/>
</dbReference>
<dbReference type="InterPro" id="IPR042161">
    <property type="entry name" value="TTC34"/>
</dbReference>
<feature type="region of interest" description="Disordered" evidence="1">
    <location>
        <begin position="1"/>
        <end position="31"/>
    </location>
</feature>
<dbReference type="InterPro" id="IPR019734">
    <property type="entry name" value="TPR_rpt"/>
</dbReference>
<organism evidence="2 3">
    <name type="scientific">Salvator merianae</name>
    <name type="common">Argentine black and white tegu</name>
    <name type="synonym">Tupinambis merianae</name>
    <dbReference type="NCBI Taxonomy" id="96440"/>
    <lineage>
        <taxon>Eukaryota</taxon>
        <taxon>Metazoa</taxon>
        <taxon>Chordata</taxon>
        <taxon>Craniata</taxon>
        <taxon>Vertebrata</taxon>
        <taxon>Euteleostomi</taxon>
        <taxon>Lepidosauria</taxon>
        <taxon>Squamata</taxon>
        <taxon>Bifurcata</taxon>
        <taxon>Unidentata</taxon>
        <taxon>Episquamata</taxon>
        <taxon>Laterata</taxon>
        <taxon>Teiioidea</taxon>
        <taxon>Teiidae</taxon>
        <taxon>Salvator</taxon>
    </lineage>
</organism>
<dbReference type="Ensembl" id="ENSSMRT00000013282.1">
    <property type="protein sequence ID" value="ENSSMRP00000011400.1"/>
    <property type="gene ID" value="ENSSMRG00000008963.1"/>
</dbReference>
<dbReference type="SMART" id="SM00028">
    <property type="entry name" value="TPR"/>
    <property type="match status" value="6"/>
</dbReference>
<reference evidence="2" key="2">
    <citation type="submission" date="2025-09" db="UniProtKB">
        <authorList>
            <consortium name="Ensembl"/>
        </authorList>
    </citation>
    <scope>IDENTIFICATION</scope>
</reference>
<sequence length="559" mass="61834">GHQEDPEACQGHPQGRVHSISRSGTPPDRNPKEALRVHQLASLLVKVDASDDTSQILCADALYQMDRLDEAHKVLMETLPQASQRSAILSRLSFLELKKGSSYVSNQLLKEIIQSGKTSCFLPVMKILKEGDRTLMQHHCRAEATSVLRKKQGDNYVKEAIGHLTLALITAGYDAESLLARACCYGQLGQKKTAMFDLNAILKEDPTNAHALSGKGFIHLALNQKKEAIHDLISAFKANPGVAVAEILSLKQEAQMRLHQWLQDHCKTKLRDQVGNEDLVAGNTSKDLAIVAELLLQIYSKSAKNHILYVDALAIVGRSEEALDYLQGAFGCSTPDDSVNSRIGMLQAQKGNVKSALRILAPLAAKDFADLNYLMGLLDAKLRHSLAQAAARKGSTLLEKQHHTKALGYYSLAILASNGNPQFLRQRARCLAHLKEYRKALEDMSRVVQNHARSSLKTQVKDYCLQGQMLLCLSEEALAVQQYIKALELEKSLTLTHLPAHPEAYAKAFLQTAQSCLAENNYEEAWKITGYGLLIHPNNNELKKLRSVIKQETSACRVQ</sequence>
<dbReference type="AlphaFoldDB" id="A0A8D0BRY6"/>
<dbReference type="PANTHER" id="PTHR44874">
    <property type="entry name" value="TETRATRICOPEPTIDE REPEAT PROTEIN 34"/>
    <property type="match status" value="1"/>
</dbReference>
<dbReference type="SUPFAM" id="SSF48452">
    <property type="entry name" value="TPR-like"/>
    <property type="match status" value="2"/>
</dbReference>
<evidence type="ECO:0000256" key="1">
    <source>
        <dbReference type="SAM" id="MobiDB-lite"/>
    </source>
</evidence>
<dbReference type="Gene3D" id="1.25.40.10">
    <property type="entry name" value="Tetratricopeptide repeat domain"/>
    <property type="match status" value="3"/>
</dbReference>
<name>A0A8D0BRY6_SALMN</name>
<dbReference type="PANTHER" id="PTHR44874:SF1">
    <property type="entry name" value="TETRATRICOPEPTIDE REPEAT PROTEIN 34"/>
    <property type="match status" value="1"/>
</dbReference>
<dbReference type="GeneTree" id="ENSGT00390000003047"/>
<evidence type="ECO:0000313" key="2">
    <source>
        <dbReference type="Ensembl" id="ENSSMRP00000011400.1"/>
    </source>
</evidence>
<dbReference type="OMA" id="AQHHIFY"/>
<evidence type="ECO:0000313" key="3">
    <source>
        <dbReference type="Proteomes" id="UP000694421"/>
    </source>
</evidence>
<proteinExistence type="predicted"/>
<keyword evidence="3" id="KW-1185">Reference proteome</keyword>
<protein>
    <submittedName>
        <fullName evidence="2">Tetratricopeptide repeat domain 34</fullName>
    </submittedName>
</protein>